<dbReference type="SFLD" id="SFLDS00003">
    <property type="entry name" value="Haloacid_Dehalogenase"/>
    <property type="match status" value="1"/>
</dbReference>
<evidence type="ECO:0000256" key="2">
    <source>
        <dbReference type="ARBA" id="ARBA00022842"/>
    </source>
</evidence>
<dbReference type="Gene3D" id="3.40.50.1000">
    <property type="entry name" value="HAD superfamily/HAD-like"/>
    <property type="match status" value="1"/>
</dbReference>
<dbReference type="GO" id="GO:0016787">
    <property type="term" value="F:hydrolase activity"/>
    <property type="evidence" value="ECO:0007669"/>
    <property type="project" value="UniProtKB-KW"/>
</dbReference>
<protein>
    <submittedName>
        <fullName evidence="3">Putative hydrolase of the HAD superfamily</fullName>
    </submittedName>
</protein>
<dbReference type="SUPFAM" id="SSF56784">
    <property type="entry name" value="HAD-like"/>
    <property type="match status" value="1"/>
</dbReference>
<dbReference type="Proteomes" id="UP000199699">
    <property type="component" value="Unassembled WGS sequence"/>
</dbReference>
<dbReference type="SFLD" id="SFLDG01129">
    <property type="entry name" value="C1.5:_HAD__Beta-PGM__Phosphata"/>
    <property type="match status" value="1"/>
</dbReference>
<evidence type="ECO:0000313" key="3">
    <source>
        <dbReference type="EMBL" id="SCL15200.1"/>
    </source>
</evidence>
<organism evidence="3 4">
    <name type="scientific">Micromonospora nigra</name>
    <dbReference type="NCBI Taxonomy" id="145857"/>
    <lineage>
        <taxon>Bacteria</taxon>
        <taxon>Bacillati</taxon>
        <taxon>Actinomycetota</taxon>
        <taxon>Actinomycetes</taxon>
        <taxon>Micromonosporales</taxon>
        <taxon>Micromonosporaceae</taxon>
        <taxon>Micromonospora</taxon>
    </lineage>
</organism>
<dbReference type="GO" id="GO:0009231">
    <property type="term" value="P:riboflavin biosynthetic process"/>
    <property type="evidence" value="ECO:0007669"/>
    <property type="project" value="TreeGrafter"/>
</dbReference>
<keyword evidence="2" id="KW-0460">Magnesium</keyword>
<keyword evidence="1 3" id="KW-0378">Hydrolase</keyword>
<dbReference type="Gene3D" id="1.10.150.240">
    <property type="entry name" value="Putative phosphatase, domain 2"/>
    <property type="match status" value="1"/>
</dbReference>
<evidence type="ECO:0000256" key="1">
    <source>
        <dbReference type="ARBA" id="ARBA00022801"/>
    </source>
</evidence>
<dbReference type="Pfam" id="PF00702">
    <property type="entry name" value="Hydrolase"/>
    <property type="match status" value="1"/>
</dbReference>
<dbReference type="PANTHER" id="PTHR46470">
    <property type="entry name" value="N-ACYLNEURAMINATE-9-PHOSPHATASE"/>
    <property type="match status" value="1"/>
</dbReference>
<sequence length="258" mass="28830">MAAGKAAHNHSSGCRAVPYSRRVADEGLAIEPGRVLVFDADDTLWENNLVFERVIDDFLEWLAHPTLDRAEIRAVLDDIERANAVAHGYGSKVFLRSLGECLERLRRRPATDAERREIGRLATALVEHQVELMPGVADALDELADRHELLLLTKGDAEEQQRKLDACGLLHHFRAAHIVPEKDVGTYRWLSREYGFAPAAGWMIGNSPRSDILPARAAGMNAVFIPNDNTWVLEHDELDPTDPGILHLAAFPDLLRHF</sequence>
<dbReference type="STRING" id="145857.GA0070616_0659"/>
<dbReference type="InterPro" id="IPR036412">
    <property type="entry name" value="HAD-like_sf"/>
</dbReference>
<reference evidence="3 4" key="1">
    <citation type="submission" date="2016-06" db="EMBL/GenBank/DDBJ databases">
        <authorList>
            <person name="Kjaerup R.B."/>
            <person name="Dalgaard T.S."/>
            <person name="Juul-Madsen H.R."/>
        </authorList>
    </citation>
    <scope>NUCLEOTIDE SEQUENCE [LARGE SCALE GENOMIC DNA]</scope>
    <source>
        <strain evidence="3 4">DSM 43818</strain>
    </source>
</reference>
<evidence type="ECO:0000313" key="4">
    <source>
        <dbReference type="Proteomes" id="UP000199699"/>
    </source>
</evidence>
<proteinExistence type="predicted"/>
<gene>
    <name evidence="3" type="ORF">GA0070616_0659</name>
</gene>
<dbReference type="InterPro" id="IPR023214">
    <property type="entry name" value="HAD_sf"/>
</dbReference>
<dbReference type="PANTHER" id="PTHR46470:SF4">
    <property type="entry name" value="5-AMINO-6-(5-PHOSPHO-D-RIBITYLAMINO)URACIL PHOSPHATASE YIGB"/>
    <property type="match status" value="1"/>
</dbReference>
<dbReference type="InterPro" id="IPR051400">
    <property type="entry name" value="HAD-like_hydrolase"/>
</dbReference>
<dbReference type="InterPro" id="IPR023198">
    <property type="entry name" value="PGP-like_dom2"/>
</dbReference>
<dbReference type="AlphaFoldDB" id="A0A1C6RDM9"/>
<dbReference type="EMBL" id="FMHT01000003">
    <property type="protein sequence ID" value="SCL15200.1"/>
    <property type="molecule type" value="Genomic_DNA"/>
</dbReference>
<accession>A0A1C6RDM9</accession>
<keyword evidence="4" id="KW-1185">Reference proteome</keyword>
<name>A0A1C6RDM9_9ACTN</name>